<keyword evidence="5" id="KW-0175">Coiled coil</keyword>
<feature type="coiled-coil region" evidence="5">
    <location>
        <begin position="265"/>
        <end position="299"/>
    </location>
</feature>
<comment type="catalytic activity">
    <reaction evidence="1">
        <text>ATP + protein L-histidine = ADP + protein N-phospho-L-histidine.</text>
        <dbReference type="EC" id="2.7.13.3"/>
    </reaction>
</comment>
<dbReference type="Pfam" id="PF00072">
    <property type="entry name" value="Response_reg"/>
    <property type="match status" value="2"/>
</dbReference>
<evidence type="ECO:0000256" key="1">
    <source>
        <dbReference type="ARBA" id="ARBA00000085"/>
    </source>
</evidence>
<dbReference type="InterPro" id="IPR003661">
    <property type="entry name" value="HisK_dim/P_dom"/>
</dbReference>
<dbReference type="InterPro" id="IPR000700">
    <property type="entry name" value="PAS-assoc_C"/>
</dbReference>
<dbReference type="Gene3D" id="1.10.287.130">
    <property type="match status" value="1"/>
</dbReference>
<evidence type="ECO:0000313" key="10">
    <source>
        <dbReference type="EMBL" id="CAQ45869.1"/>
    </source>
</evidence>
<evidence type="ECO:0000259" key="7">
    <source>
        <dbReference type="PROSITE" id="PS50110"/>
    </source>
</evidence>
<dbReference type="KEGG" id="sml:Smlt2380"/>
<evidence type="ECO:0000256" key="3">
    <source>
        <dbReference type="ARBA" id="ARBA00022553"/>
    </source>
</evidence>
<dbReference type="CDD" id="cd00156">
    <property type="entry name" value="REC"/>
    <property type="match status" value="1"/>
</dbReference>
<dbReference type="InterPro" id="IPR035965">
    <property type="entry name" value="PAS-like_dom_sf"/>
</dbReference>
<evidence type="ECO:0000259" key="6">
    <source>
        <dbReference type="PROSITE" id="PS50109"/>
    </source>
</evidence>
<evidence type="ECO:0000256" key="5">
    <source>
        <dbReference type="SAM" id="Coils"/>
    </source>
</evidence>
<dbReference type="PROSITE" id="PS50112">
    <property type="entry name" value="PAS"/>
    <property type="match status" value="1"/>
</dbReference>
<organism evidence="10 11">
    <name type="scientific">Stenotrophomonas maltophilia (strain K279a)</name>
    <dbReference type="NCBI Taxonomy" id="522373"/>
    <lineage>
        <taxon>Bacteria</taxon>
        <taxon>Pseudomonadati</taxon>
        <taxon>Pseudomonadota</taxon>
        <taxon>Gammaproteobacteria</taxon>
        <taxon>Lysobacterales</taxon>
        <taxon>Lysobacteraceae</taxon>
        <taxon>Stenotrophomonas</taxon>
        <taxon>Stenotrophomonas maltophilia group</taxon>
    </lineage>
</organism>
<dbReference type="SMART" id="SM00388">
    <property type="entry name" value="HisKA"/>
    <property type="match status" value="1"/>
</dbReference>
<dbReference type="InterPro" id="IPR036097">
    <property type="entry name" value="HisK_dim/P_sf"/>
</dbReference>
<dbReference type="SUPFAM" id="SSF55785">
    <property type="entry name" value="PYP-like sensor domain (PAS domain)"/>
    <property type="match status" value="2"/>
</dbReference>
<dbReference type="Proteomes" id="UP000008840">
    <property type="component" value="Chromosome"/>
</dbReference>
<dbReference type="PROSITE" id="PS50110">
    <property type="entry name" value="RESPONSE_REGULATORY"/>
    <property type="match status" value="2"/>
</dbReference>
<dbReference type="HOGENOM" id="CLU_000445_114_51_6"/>
<dbReference type="eggNOG" id="COG0745">
    <property type="taxonomic scope" value="Bacteria"/>
</dbReference>
<evidence type="ECO:0000313" key="11">
    <source>
        <dbReference type="Proteomes" id="UP000008840"/>
    </source>
</evidence>
<dbReference type="Gene3D" id="3.40.50.2300">
    <property type="match status" value="2"/>
</dbReference>
<dbReference type="Gene3D" id="3.30.565.10">
    <property type="entry name" value="Histidine kinase-like ATPase, C-terminal domain"/>
    <property type="match status" value="1"/>
</dbReference>
<feature type="modified residue" description="4-aspartylphosphate" evidence="4">
    <location>
        <position position="737"/>
    </location>
</feature>
<dbReference type="InterPro" id="IPR004358">
    <property type="entry name" value="Sig_transdc_His_kin-like_C"/>
</dbReference>
<dbReference type="SUPFAM" id="SSF52172">
    <property type="entry name" value="CheY-like"/>
    <property type="match status" value="2"/>
</dbReference>
<dbReference type="EMBL" id="AM743169">
    <property type="protein sequence ID" value="CAQ45869.1"/>
    <property type="molecule type" value="Genomic_DNA"/>
</dbReference>
<dbReference type="SUPFAM" id="SSF47384">
    <property type="entry name" value="Homodimeric domain of signal transducing histidine kinase"/>
    <property type="match status" value="1"/>
</dbReference>
<dbReference type="SMART" id="SM00448">
    <property type="entry name" value="REC"/>
    <property type="match status" value="2"/>
</dbReference>
<dbReference type="Pfam" id="PF08448">
    <property type="entry name" value="PAS_4"/>
    <property type="match status" value="2"/>
</dbReference>
<accession>B2FRG7</accession>
<reference evidence="10 11" key="1">
    <citation type="journal article" date="2008" name="Genome Biol.">
        <title>The complete genome, comparative and functional analysis of Stenotrophomonas maltophilia reveals an organism heavily shielded by drug resistance determinants.</title>
        <authorList>
            <person name="Crossman L.C."/>
            <person name="Gould V.C."/>
            <person name="Dow J.M."/>
            <person name="Vernikos G.S."/>
            <person name="Okazaki A."/>
            <person name="Sebaihia M."/>
            <person name="Saunders D."/>
            <person name="Arrowsmith C."/>
            <person name="Carver T."/>
            <person name="Peters N."/>
            <person name="Adlem E."/>
            <person name="Kerhornou A."/>
            <person name="Lord A."/>
            <person name="Murphy L."/>
            <person name="Seeger K."/>
            <person name="Squares R."/>
            <person name="Rutter S."/>
            <person name="Quail M.A."/>
            <person name="Rajandream M.A."/>
            <person name="Harris D."/>
            <person name="Churcher C."/>
            <person name="Bentley S.D."/>
            <person name="Parkhill J."/>
            <person name="Thomson N.R."/>
            <person name="Avison M.B."/>
        </authorList>
    </citation>
    <scope>NUCLEOTIDE SEQUENCE [LARGE SCALE GENOMIC DNA]</scope>
    <source>
        <strain evidence="10 11">K279a</strain>
    </source>
</reference>
<dbReference type="AlphaFoldDB" id="B2FRG7"/>
<keyword evidence="3 4" id="KW-0597">Phosphoprotein</keyword>
<name>B2FRG7_STRMK</name>
<evidence type="ECO:0000259" key="9">
    <source>
        <dbReference type="PROSITE" id="PS50113"/>
    </source>
</evidence>
<feature type="domain" description="Histidine kinase" evidence="6">
    <location>
        <begin position="436"/>
        <end position="663"/>
    </location>
</feature>
<evidence type="ECO:0000259" key="8">
    <source>
        <dbReference type="PROSITE" id="PS50112"/>
    </source>
</evidence>
<feature type="domain" description="Response regulatory" evidence="7">
    <location>
        <begin position="19"/>
        <end position="135"/>
    </location>
</feature>
<proteinExistence type="predicted"/>
<dbReference type="PRINTS" id="PR00344">
    <property type="entry name" value="BCTRLSENSOR"/>
</dbReference>
<evidence type="ECO:0000256" key="4">
    <source>
        <dbReference type="PROSITE-ProRule" id="PRU00169"/>
    </source>
</evidence>
<dbReference type="InterPro" id="IPR001789">
    <property type="entry name" value="Sig_transdc_resp-reg_receiver"/>
</dbReference>
<feature type="domain" description="PAC" evidence="9">
    <location>
        <begin position="225"/>
        <end position="277"/>
    </location>
</feature>
<dbReference type="EC" id="2.7.13.3" evidence="2"/>
<dbReference type="NCBIfam" id="TIGR00229">
    <property type="entry name" value="sensory_box"/>
    <property type="match status" value="1"/>
</dbReference>
<dbReference type="eggNOG" id="COG4191">
    <property type="taxonomic scope" value="Bacteria"/>
</dbReference>
<dbReference type="PROSITE" id="PS50109">
    <property type="entry name" value="HIS_KIN"/>
    <property type="match status" value="1"/>
</dbReference>
<dbReference type="InterPro" id="IPR036890">
    <property type="entry name" value="HATPase_C_sf"/>
</dbReference>
<protein>
    <recommendedName>
        <fullName evidence="2">histidine kinase</fullName>
        <ecNumber evidence="2">2.7.13.3</ecNumber>
    </recommendedName>
</protein>
<dbReference type="eggNOG" id="COG0784">
    <property type="taxonomic scope" value="Bacteria"/>
</dbReference>
<dbReference type="Pfam" id="PF02518">
    <property type="entry name" value="HATPase_c"/>
    <property type="match status" value="1"/>
</dbReference>
<dbReference type="SUPFAM" id="SSF55874">
    <property type="entry name" value="ATPase domain of HSP90 chaperone/DNA topoisomerase II/histidine kinase"/>
    <property type="match status" value="1"/>
</dbReference>
<dbReference type="Gene3D" id="3.30.450.20">
    <property type="entry name" value="PAS domain"/>
    <property type="match status" value="2"/>
</dbReference>
<dbReference type="EnsemblBacteria" id="CAQ45869">
    <property type="protein sequence ID" value="CAQ45869"/>
    <property type="gene ID" value="Smlt2380"/>
</dbReference>
<dbReference type="GO" id="GO:0000155">
    <property type="term" value="F:phosphorelay sensor kinase activity"/>
    <property type="evidence" value="ECO:0007669"/>
    <property type="project" value="InterPro"/>
</dbReference>
<feature type="domain" description="Response regulatory" evidence="7">
    <location>
        <begin position="686"/>
        <end position="801"/>
    </location>
</feature>
<dbReference type="PROSITE" id="PS50113">
    <property type="entry name" value="PAC"/>
    <property type="match status" value="1"/>
</dbReference>
<keyword evidence="11" id="KW-1185">Reference proteome</keyword>
<dbReference type="Pfam" id="PF00512">
    <property type="entry name" value="HisKA"/>
    <property type="match status" value="1"/>
</dbReference>
<feature type="modified residue" description="4-aspartylphosphate" evidence="4">
    <location>
        <position position="70"/>
    </location>
</feature>
<dbReference type="InterPro" id="IPR003594">
    <property type="entry name" value="HATPase_dom"/>
</dbReference>
<dbReference type="SMART" id="SM00091">
    <property type="entry name" value="PAS"/>
    <property type="match status" value="2"/>
</dbReference>
<dbReference type="CDD" id="cd00130">
    <property type="entry name" value="PAS"/>
    <property type="match status" value="1"/>
</dbReference>
<gene>
    <name evidence="10" type="ordered locus">Smlt2380</name>
</gene>
<sequence>MARGSTTMRDGSRRSERLRILMLEDSALDAELITAQLRRAGLEFEAERLWTRNAFIEAIDSRAFDVILADHVLPGFDGDAALALARERTPQTPFIFVSGTLTEELAVQALTRGARDYVVKQRLQRLPDAIRRARQEAHERNQLLHAQAALNESQAQLQQVTDAVPALIAQLDNAHRYRFANKAFLDWHGFSLAELLGRTAREVSGISAFEHALPSLERVLQGERTSFQVELVHRSGQSRFVQMDCVPEHAADGSVAGYICLGSDVSQLKQAELALREDNQLLEQQVQARTAELRASKRRLQAIFESSFQHQMLLDLSGRVVDANDASLAAVLAEKKDVLGQRFGESLWFATTDGIGALIDRAVGAAVQGRSSLHSLELELPTGPRSFDFSFRPLLDAEGVVTAVVSEAVETTARLQAEHALRQSQKIEAVGQLTGGIAHDFNNILTVISGNVEHAMLLNERAGEAGAMVSRALDNALKGVGRAASLTQRLLAFARRQPLHSQAANLHERLLDMHDMLQRALGELVQLEIRSAEDIWCVEIDISQLEASVLNLAVNARDAMPHGGRLVIEVDNSHLDHDYAALFPDATPGQYVMLRVRDNGHGMDAATLARVFEPFFTTKQVGRGTGLGLSMVHGFVKQSGGHVLIDSVEGGGTSITMMFPRSPLTLPRETRTPQTGLADYSPREETILVAEDNDDVRAYTVDSLRLLGYRVLEAHDGPSALRLLERPDTRVDLLFSDVVMPGMLGWELVRQVRERWPEVAVLFTSGYPRDHDQAGSQGRAVALLPKPFTRSDLALAVRTTLEAAPH</sequence>
<dbReference type="PANTHER" id="PTHR43065">
    <property type="entry name" value="SENSOR HISTIDINE KINASE"/>
    <property type="match status" value="1"/>
</dbReference>
<dbReference type="InterPro" id="IPR000014">
    <property type="entry name" value="PAS"/>
</dbReference>
<dbReference type="InterPro" id="IPR013656">
    <property type="entry name" value="PAS_4"/>
</dbReference>
<dbReference type="SMART" id="SM00387">
    <property type="entry name" value="HATPase_c"/>
    <property type="match status" value="1"/>
</dbReference>
<dbReference type="PANTHER" id="PTHR43065:SF42">
    <property type="entry name" value="TWO-COMPONENT SENSOR PPRA"/>
    <property type="match status" value="1"/>
</dbReference>
<dbReference type="InterPro" id="IPR005467">
    <property type="entry name" value="His_kinase_dom"/>
</dbReference>
<dbReference type="InterPro" id="IPR011006">
    <property type="entry name" value="CheY-like_superfamily"/>
</dbReference>
<feature type="domain" description="PAS" evidence="8">
    <location>
        <begin position="153"/>
        <end position="223"/>
    </location>
</feature>
<dbReference type="CDD" id="cd00082">
    <property type="entry name" value="HisKA"/>
    <property type="match status" value="1"/>
</dbReference>
<evidence type="ECO:0000256" key="2">
    <source>
        <dbReference type="ARBA" id="ARBA00012438"/>
    </source>
</evidence>